<reference evidence="2" key="2">
    <citation type="journal article" date="2014" name="ISME J.">
        <title>Microbial stratification in low pH oxic and suboxic macroscopic growths along an acid mine drainage.</title>
        <authorList>
            <person name="Mendez-Garcia C."/>
            <person name="Mesa V."/>
            <person name="Sprenger R.R."/>
            <person name="Richter M."/>
            <person name="Diez M.S."/>
            <person name="Solano J."/>
            <person name="Bargiela R."/>
            <person name="Golyshina O.V."/>
            <person name="Manteca A."/>
            <person name="Ramos J.L."/>
            <person name="Gallego J.R."/>
            <person name="Llorente I."/>
            <person name="Martins Dos Santos V.A."/>
            <person name="Jensen O.N."/>
            <person name="Pelaez A.I."/>
            <person name="Sanchez J."/>
            <person name="Ferrer M."/>
        </authorList>
    </citation>
    <scope>NUCLEOTIDE SEQUENCE</scope>
</reference>
<organism evidence="2">
    <name type="scientific">mine drainage metagenome</name>
    <dbReference type="NCBI Taxonomy" id="410659"/>
    <lineage>
        <taxon>unclassified sequences</taxon>
        <taxon>metagenomes</taxon>
        <taxon>ecological metagenomes</taxon>
    </lineage>
</organism>
<sequence>MQSYPHGEVVVVVDCEDLVRAAGFWTEVLGYSPEGEPSERYFTLLSPSENGPELLLQKVPEGKLCKNRVHLDLRTRDR</sequence>
<comment type="caution">
    <text evidence="2">The sequence shown here is derived from an EMBL/GenBank/DDBJ whole genome shotgun (WGS) entry which is preliminary data.</text>
</comment>
<dbReference type="CDD" id="cd06587">
    <property type="entry name" value="VOC"/>
    <property type="match status" value="1"/>
</dbReference>
<evidence type="ECO:0000313" key="2">
    <source>
        <dbReference type="EMBL" id="EQD59091.1"/>
    </source>
</evidence>
<gene>
    <name evidence="2" type="ORF">B1B_08343</name>
</gene>
<feature type="non-terminal residue" evidence="2">
    <location>
        <position position="78"/>
    </location>
</feature>
<dbReference type="PANTHER" id="PTHR35908:SF1">
    <property type="entry name" value="CONSERVED PROTEIN"/>
    <property type="match status" value="1"/>
</dbReference>
<evidence type="ECO:0000259" key="1">
    <source>
        <dbReference type="Pfam" id="PF18029"/>
    </source>
</evidence>
<dbReference type="SUPFAM" id="SSF54593">
    <property type="entry name" value="Glyoxalase/Bleomycin resistance protein/Dihydroxybiphenyl dioxygenase"/>
    <property type="match status" value="1"/>
</dbReference>
<dbReference type="Pfam" id="PF18029">
    <property type="entry name" value="Glyoxalase_6"/>
    <property type="match status" value="1"/>
</dbReference>
<dbReference type="EMBL" id="AUZY01005429">
    <property type="protein sequence ID" value="EQD59091.1"/>
    <property type="molecule type" value="Genomic_DNA"/>
</dbReference>
<dbReference type="Gene3D" id="3.10.180.10">
    <property type="entry name" value="2,3-Dihydroxybiphenyl 1,2-Dioxygenase, domain 1"/>
    <property type="match status" value="1"/>
</dbReference>
<dbReference type="PANTHER" id="PTHR35908">
    <property type="entry name" value="HYPOTHETICAL FUSION PROTEIN"/>
    <property type="match status" value="1"/>
</dbReference>
<dbReference type="InterPro" id="IPR041581">
    <property type="entry name" value="Glyoxalase_6"/>
</dbReference>
<name>T1AF41_9ZZZZ</name>
<protein>
    <recommendedName>
        <fullName evidence="1">Glyoxalase-like domain-containing protein</fullName>
    </recommendedName>
</protein>
<dbReference type="InterPro" id="IPR029068">
    <property type="entry name" value="Glyas_Bleomycin-R_OHBP_Dase"/>
</dbReference>
<accession>T1AF41</accession>
<feature type="domain" description="Glyoxalase-like" evidence="1">
    <location>
        <begin position="11"/>
        <end position="77"/>
    </location>
</feature>
<reference evidence="2" key="1">
    <citation type="submission" date="2013-08" db="EMBL/GenBank/DDBJ databases">
        <authorList>
            <person name="Mendez C."/>
            <person name="Richter M."/>
            <person name="Ferrer M."/>
            <person name="Sanchez J."/>
        </authorList>
    </citation>
    <scope>NUCLEOTIDE SEQUENCE</scope>
</reference>
<dbReference type="AlphaFoldDB" id="T1AF41"/>
<proteinExistence type="predicted"/>